<comment type="caution">
    <text evidence="1">The sequence shown here is derived from an EMBL/GenBank/DDBJ whole genome shotgun (WGS) entry which is preliminary data.</text>
</comment>
<proteinExistence type="predicted"/>
<organism evidence="1 2">
    <name type="scientific">Candidatus Staskawiczbacteria bacterium RIFCSPHIGHO2_02_FULL_42_22</name>
    <dbReference type="NCBI Taxonomy" id="1802207"/>
    <lineage>
        <taxon>Bacteria</taxon>
        <taxon>Candidatus Staskawicziibacteriota</taxon>
    </lineage>
</organism>
<name>A0A1G2I179_9BACT</name>
<dbReference type="STRING" id="1802207.A3D44_00600"/>
<gene>
    <name evidence="1" type="ORF">A3D44_00600</name>
</gene>
<dbReference type="Proteomes" id="UP000178820">
    <property type="component" value="Unassembled WGS sequence"/>
</dbReference>
<accession>A0A1G2I179</accession>
<evidence type="ECO:0000313" key="1">
    <source>
        <dbReference type="EMBL" id="OGZ68427.1"/>
    </source>
</evidence>
<reference evidence="1 2" key="1">
    <citation type="journal article" date="2016" name="Nat. Commun.">
        <title>Thousands of microbial genomes shed light on interconnected biogeochemical processes in an aquifer system.</title>
        <authorList>
            <person name="Anantharaman K."/>
            <person name="Brown C.T."/>
            <person name="Hug L.A."/>
            <person name="Sharon I."/>
            <person name="Castelle C.J."/>
            <person name="Probst A.J."/>
            <person name="Thomas B.C."/>
            <person name="Singh A."/>
            <person name="Wilkins M.J."/>
            <person name="Karaoz U."/>
            <person name="Brodie E.L."/>
            <person name="Williams K.H."/>
            <person name="Hubbard S.S."/>
            <person name="Banfield J.F."/>
        </authorList>
    </citation>
    <scope>NUCLEOTIDE SEQUENCE [LARGE SCALE GENOMIC DNA]</scope>
</reference>
<evidence type="ECO:0000313" key="2">
    <source>
        <dbReference type="Proteomes" id="UP000178820"/>
    </source>
</evidence>
<sequence length="219" mass="25657">MKNMAWREKQIIALCESGYSDSEIMEKLALPFGTIRLIIEKLLRQGRIKPRQRGSKKSAFWRKLEDSRTQTIIIMIKERATLQEIADHFGFTRQRASQIIGCIKEMHGTTILLATTKSSWTVKEVANELDLDIQLIYTMLHNGQIPYRKRGKNKYLIDEEGMRLLRAHPQATGERICPVCKKSFISRYNKRLCSKECLKEHRKQRDNAYSKKRRQTLDS</sequence>
<dbReference type="EMBL" id="MHOT01000022">
    <property type="protein sequence ID" value="OGZ68427.1"/>
    <property type="molecule type" value="Genomic_DNA"/>
</dbReference>
<dbReference type="AlphaFoldDB" id="A0A1G2I179"/>
<protein>
    <submittedName>
        <fullName evidence="1">Uncharacterized protein</fullName>
    </submittedName>
</protein>